<dbReference type="NCBIfam" id="TIGR02532">
    <property type="entry name" value="IV_pilin_GFxxxE"/>
    <property type="match status" value="1"/>
</dbReference>
<dbReference type="InterPro" id="IPR013362">
    <property type="entry name" value="Pilus_4_PilV"/>
</dbReference>
<organism evidence="1 2">
    <name type="scientific">Halomonas urumqiensis</name>
    <dbReference type="NCBI Taxonomy" id="1684789"/>
    <lineage>
        <taxon>Bacteria</taxon>
        <taxon>Pseudomonadati</taxon>
        <taxon>Pseudomonadota</taxon>
        <taxon>Gammaproteobacteria</taxon>
        <taxon>Oceanospirillales</taxon>
        <taxon>Halomonadaceae</taxon>
        <taxon>Halomonas</taxon>
    </lineage>
</organism>
<dbReference type="EMBL" id="PNRG01000021">
    <property type="protein sequence ID" value="PMR80122.1"/>
    <property type="molecule type" value="Genomic_DNA"/>
</dbReference>
<protein>
    <submittedName>
        <fullName evidence="1">Type IV pilus modification protein PilV</fullName>
    </submittedName>
</protein>
<proteinExistence type="predicted"/>
<keyword evidence="2" id="KW-1185">Reference proteome</keyword>
<reference evidence="1 2" key="1">
    <citation type="submission" date="2018-01" db="EMBL/GenBank/DDBJ databases">
        <title>Halomonas endophytica sp. nov., isolated from storage liquid in the stems of Populus euphratica.</title>
        <authorList>
            <person name="Chen C."/>
        </authorList>
    </citation>
    <scope>NUCLEOTIDE SEQUENCE [LARGE SCALE GENOMIC DNA]</scope>
    <source>
        <strain evidence="1 2">BZ-SZ-XJ27</strain>
    </source>
</reference>
<sequence>MRMVNIAPMRRPSSKGFTLLEALIAVLVLSLGLLGVAAMQLKAMQSAHVSYQRSVATLAAQDAVERLWVALGESGGTCPAAGDLNGAGGLDSWSDVWGVYLNGLDDEPVVAVDCEYTVTVAWEDDRFGGENVSSLVYVVRLPGEVAP</sequence>
<name>A0A2N7UI63_9GAMM</name>
<evidence type="ECO:0000313" key="1">
    <source>
        <dbReference type="EMBL" id="PMR80122.1"/>
    </source>
</evidence>
<dbReference type="OrthoDB" id="6194160at2"/>
<dbReference type="AlphaFoldDB" id="A0A2N7UI63"/>
<accession>A0A2N7UI63</accession>
<dbReference type="PROSITE" id="PS00409">
    <property type="entry name" value="PROKAR_NTER_METHYL"/>
    <property type="match status" value="1"/>
</dbReference>
<dbReference type="InterPro" id="IPR012902">
    <property type="entry name" value="N_methyl_site"/>
</dbReference>
<comment type="caution">
    <text evidence="1">The sequence shown here is derived from an EMBL/GenBank/DDBJ whole genome shotgun (WGS) entry which is preliminary data.</text>
</comment>
<dbReference type="NCBIfam" id="TIGR02523">
    <property type="entry name" value="type_IV_pilV"/>
    <property type="match status" value="1"/>
</dbReference>
<evidence type="ECO:0000313" key="2">
    <source>
        <dbReference type="Proteomes" id="UP000235547"/>
    </source>
</evidence>
<dbReference type="Proteomes" id="UP000235547">
    <property type="component" value="Unassembled WGS sequence"/>
</dbReference>
<gene>
    <name evidence="1" type="primary">pilV</name>
    <name evidence="1" type="ORF">C1H70_09925</name>
</gene>
<dbReference type="Pfam" id="PF07963">
    <property type="entry name" value="N_methyl"/>
    <property type="match status" value="1"/>
</dbReference>